<dbReference type="InterPro" id="IPR003663">
    <property type="entry name" value="Sugar/inositol_transpt"/>
</dbReference>
<dbReference type="InterPro" id="IPR020846">
    <property type="entry name" value="MFS_dom"/>
</dbReference>
<dbReference type="PANTHER" id="PTHR48022:SF62">
    <property type="entry name" value="HEXOSE CARRIER PROTEIN"/>
    <property type="match status" value="1"/>
</dbReference>
<evidence type="ECO:0000256" key="3">
    <source>
        <dbReference type="ARBA" id="ARBA00022448"/>
    </source>
</evidence>
<feature type="transmembrane region" description="Helical" evidence="8">
    <location>
        <begin position="276"/>
        <end position="295"/>
    </location>
</feature>
<dbReference type="NCBIfam" id="TIGR00879">
    <property type="entry name" value="SP"/>
    <property type="match status" value="1"/>
</dbReference>
<evidence type="ECO:0000256" key="7">
    <source>
        <dbReference type="RuleBase" id="RU003346"/>
    </source>
</evidence>
<accession>A0A0D2C7M2</accession>
<evidence type="ECO:0000256" key="2">
    <source>
        <dbReference type="ARBA" id="ARBA00010992"/>
    </source>
</evidence>
<dbReference type="InterPro" id="IPR005828">
    <property type="entry name" value="MFS_sugar_transport-like"/>
</dbReference>
<dbReference type="GO" id="GO:0005351">
    <property type="term" value="F:carbohydrate:proton symporter activity"/>
    <property type="evidence" value="ECO:0007669"/>
    <property type="project" value="TreeGrafter"/>
</dbReference>
<evidence type="ECO:0000256" key="5">
    <source>
        <dbReference type="ARBA" id="ARBA00022989"/>
    </source>
</evidence>
<proteinExistence type="inferred from homology"/>
<feature type="transmembrane region" description="Helical" evidence="8">
    <location>
        <begin position="185"/>
        <end position="206"/>
    </location>
</feature>
<dbReference type="PROSITE" id="PS00216">
    <property type="entry name" value="SUGAR_TRANSPORT_1"/>
    <property type="match status" value="1"/>
</dbReference>
<evidence type="ECO:0000313" key="10">
    <source>
        <dbReference type="EMBL" id="KIW19534.1"/>
    </source>
</evidence>
<feature type="transmembrane region" description="Helical" evidence="8">
    <location>
        <begin position="439"/>
        <end position="458"/>
    </location>
</feature>
<sequence length="537" mass="58437">MGLSDMKFTPYTSAMGLSGLRLQFAIATIATCAFWLFGYDMSIMGGLITEEPFLSVFPETKDATIQGIVIATLELGALFGAILCMFYGDRWGRRGTVFVGMLFMLVGGILQASAWHIAQMVVGRFLSGVGLGLQVATIPAWQSECAKPKSRGRWVMIEGGLQTSGVACGQWVGLGFFYTSGQVQWRAPVALQLVPAAIVFFFIMFLPESPRWLVSHGRFSEGKEVLSKLRNLDESHPDLVAEFAGIMASHEAQKAEAPFAYKELLQNGKTQTFRRMLLGVFVNAAQQLSGINMVSTYANQILSTSFDLSPGTSHLIAACGGTEYALCSLLAVFLIEGLGRRKAFMWTATGMAACFVVIPILLSTSSRSNQLAGAGLLFLFNTFFGLAWVGGPFLYAAEIAPLRARAPSAALGSVSNWTCCFLVVMTIPASFANLGWRTYIYYAVFNAVFVPVIYFFLVETKGRSLEELDVIFATPGDPVKNEKRLPHDISVRDAKVALGLEDHALALGDLDDDAAVARSDKEIEEVAQVHTVEKRAY</sequence>
<dbReference type="InterPro" id="IPR005829">
    <property type="entry name" value="Sugar_transporter_CS"/>
</dbReference>
<dbReference type="GeneID" id="27327189"/>
<dbReference type="PRINTS" id="PR00171">
    <property type="entry name" value="SUGRTRNSPORT"/>
</dbReference>
<dbReference type="PROSITE" id="PS50850">
    <property type="entry name" value="MFS"/>
    <property type="match status" value="1"/>
</dbReference>
<evidence type="ECO:0000259" key="9">
    <source>
        <dbReference type="PROSITE" id="PS50850"/>
    </source>
</evidence>
<dbReference type="InterPro" id="IPR036259">
    <property type="entry name" value="MFS_trans_sf"/>
</dbReference>
<feature type="transmembrane region" description="Helical" evidence="8">
    <location>
        <begin position="63"/>
        <end position="88"/>
    </location>
</feature>
<dbReference type="OrthoDB" id="6612291at2759"/>
<feature type="transmembrane region" description="Helical" evidence="8">
    <location>
        <begin position="409"/>
        <end position="427"/>
    </location>
</feature>
<dbReference type="Gene3D" id="1.20.1250.20">
    <property type="entry name" value="MFS general substrate transporter like domains"/>
    <property type="match status" value="1"/>
</dbReference>
<dbReference type="InterPro" id="IPR050360">
    <property type="entry name" value="MFS_Sugar_Transporters"/>
</dbReference>
<gene>
    <name evidence="10" type="ORF">PV08_00106</name>
</gene>
<keyword evidence="5 8" id="KW-1133">Transmembrane helix</keyword>
<keyword evidence="4 8" id="KW-0812">Transmembrane</keyword>
<keyword evidence="11" id="KW-1185">Reference proteome</keyword>
<feature type="transmembrane region" description="Helical" evidence="8">
    <location>
        <begin position="95"/>
        <end position="115"/>
    </location>
</feature>
<feature type="transmembrane region" description="Helical" evidence="8">
    <location>
        <begin position="315"/>
        <end position="336"/>
    </location>
</feature>
<comment type="subcellular location">
    <subcellularLocation>
        <location evidence="1">Membrane</location>
        <topology evidence="1">Multi-pass membrane protein</topology>
    </subcellularLocation>
</comment>
<dbReference type="RefSeq" id="XP_016239750.1">
    <property type="nucleotide sequence ID" value="XM_016374474.1"/>
</dbReference>
<dbReference type="FunFam" id="1.20.1250.20:FF:000134">
    <property type="entry name" value="MFS sugar transporter protein"/>
    <property type="match status" value="1"/>
</dbReference>
<feature type="domain" description="Major facilitator superfamily (MFS) profile" evidence="9">
    <location>
        <begin position="26"/>
        <end position="461"/>
    </location>
</feature>
<dbReference type="Proteomes" id="UP000053328">
    <property type="component" value="Unassembled WGS sequence"/>
</dbReference>
<dbReference type="PANTHER" id="PTHR48022">
    <property type="entry name" value="PLASTIDIC GLUCOSE TRANSPORTER 4"/>
    <property type="match status" value="1"/>
</dbReference>
<evidence type="ECO:0000256" key="6">
    <source>
        <dbReference type="ARBA" id="ARBA00023136"/>
    </source>
</evidence>
<name>A0A0D2C7M2_9EURO</name>
<dbReference type="Pfam" id="PF00083">
    <property type="entry name" value="Sugar_tr"/>
    <property type="match status" value="1"/>
</dbReference>
<keyword evidence="6 8" id="KW-0472">Membrane</keyword>
<dbReference type="VEuPathDB" id="FungiDB:PV08_00106"/>
<organism evidence="10 11">
    <name type="scientific">Exophiala spinifera</name>
    <dbReference type="NCBI Taxonomy" id="91928"/>
    <lineage>
        <taxon>Eukaryota</taxon>
        <taxon>Fungi</taxon>
        <taxon>Dikarya</taxon>
        <taxon>Ascomycota</taxon>
        <taxon>Pezizomycotina</taxon>
        <taxon>Eurotiomycetes</taxon>
        <taxon>Chaetothyriomycetidae</taxon>
        <taxon>Chaetothyriales</taxon>
        <taxon>Herpotrichiellaceae</taxon>
        <taxon>Exophiala</taxon>
    </lineage>
</organism>
<evidence type="ECO:0000256" key="8">
    <source>
        <dbReference type="SAM" id="Phobius"/>
    </source>
</evidence>
<feature type="transmembrane region" description="Helical" evidence="8">
    <location>
        <begin position="343"/>
        <end position="362"/>
    </location>
</feature>
<evidence type="ECO:0000256" key="1">
    <source>
        <dbReference type="ARBA" id="ARBA00004141"/>
    </source>
</evidence>
<feature type="transmembrane region" description="Helical" evidence="8">
    <location>
        <begin position="20"/>
        <end position="37"/>
    </location>
</feature>
<comment type="similarity">
    <text evidence="2 7">Belongs to the major facilitator superfamily. Sugar transporter (TC 2.A.1.1) family.</text>
</comment>
<dbReference type="HOGENOM" id="CLU_001265_30_3_1"/>
<dbReference type="EMBL" id="KN847492">
    <property type="protein sequence ID" value="KIW19534.1"/>
    <property type="molecule type" value="Genomic_DNA"/>
</dbReference>
<protein>
    <recommendedName>
        <fullName evidence="9">Major facilitator superfamily (MFS) profile domain-containing protein</fullName>
    </recommendedName>
</protein>
<dbReference type="AlphaFoldDB" id="A0A0D2C7M2"/>
<dbReference type="SUPFAM" id="SSF103473">
    <property type="entry name" value="MFS general substrate transporter"/>
    <property type="match status" value="1"/>
</dbReference>
<evidence type="ECO:0000256" key="4">
    <source>
        <dbReference type="ARBA" id="ARBA00022692"/>
    </source>
</evidence>
<feature type="transmembrane region" description="Helical" evidence="8">
    <location>
        <begin position="374"/>
        <end position="397"/>
    </location>
</feature>
<keyword evidence="3 7" id="KW-0813">Transport</keyword>
<evidence type="ECO:0000313" key="11">
    <source>
        <dbReference type="Proteomes" id="UP000053328"/>
    </source>
</evidence>
<reference evidence="10 11" key="1">
    <citation type="submission" date="2015-01" db="EMBL/GenBank/DDBJ databases">
        <title>The Genome Sequence of Exophiala spinifera CBS89968.</title>
        <authorList>
            <consortium name="The Broad Institute Genomics Platform"/>
            <person name="Cuomo C."/>
            <person name="de Hoog S."/>
            <person name="Gorbushina A."/>
            <person name="Stielow B."/>
            <person name="Teixiera M."/>
            <person name="Abouelleil A."/>
            <person name="Chapman S.B."/>
            <person name="Priest M."/>
            <person name="Young S.K."/>
            <person name="Wortman J."/>
            <person name="Nusbaum C."/>
            <person name="Birren B."/>
        </authorList>
    </citation>
    <scope>NUCLEOTIDE SEQUENCE [LARGE SCALE GENOMIC DNA]</scope>
    <source>
        <strain evidence="10 11">CBS 89968</strain>
    </source>
</reference>
<dbReference type="GO" id="GO:0016020">
    <property type="term" value="C:membrane"/>
    <property type="evidence" value="ECO:0007669"/>
    <property type="project" value="UniProtKB-SubCell"/>
</dbReference>